<dbReference type="RefSeq" id="WP_076941347.1">
    <property type="nucleotide sequence ID" value="NZ_MOXD01000003.1"/>
</dbReference>
<dbReference type="GO" id="GO:0044781">
    <property type="term" value="P:bacterial-type flagellum organization"/>
    <property type="evidence" value="ECO:0007669"/>
    <property type="project" value="UniProtKB-KW"/>
</dbReference>
<evidence type="ECO:0000256" key="6">
    <source>
        <dbReference type="ARBA" id="ARBA00023186"/>
    </source>
</evidence>
<dbReference type="InterPro" id="IPR008622">
    <property type="entry name" value="FliT"/>
</dbReference>
<dbReference type="OrthoDB" id="6494117at2"/>
<keyword evidence="3" id="KW-1005">Bacterial flagellum biogenesis</keyword>
<comment type="subcellular location">
    <subcellularLocation>
        <location evidence="1">Cytoplasm</location>
        <location evidence="1">Cytosol</location>
    </subcellularLocation>
</comment>
<keyword evidence="4" id="KW-0805">Transcription regulation</keyword>
<comment type="caution">
    <text evidence="8">The sequence shown here is derived from an EMBL/GenBank/DDBJ whole genome shotgun (WGS) entry which is preliminary data.</text>
</comment>
<dbReference type="Proteomes" id="UP000216021">
    <property type="component" value="Unassembled WGS sequence"/>
</dbReference>
<dbReference type="EMBL" id="MOXD01000003">
    <property type="protein sequence ID" value="OMQ24462.1"/>
    <property type="molecule type" value="Genomic_DNA"/>
</dbReference>
<evidence type="ECO:0000256" key="4">
    <source>
        <dbReference type="ARBA" id="ARBA00023015"/>
    </source>
</evidence>
<keyword evidence="5" id="KW-0804">Transcription</keyword>
<sequence length="120" mass="13855">MEQQLLSTYQHIYNLSNQMIALAQSQQWDALIELEMTYLCAVEKTSNFVAANGSSAVLQEILHHKLQRILDNEAELRRLLQLRMDELKVLIGQSTQQNVVNNTYCQFYDQALLLGEPQSR</sequence>
<keyword evidence="8" id="KW-0282">Flagellum</keyword>
<protein>
    <recommendedName>
        <fullName evidence="7">Flagellar protein FliT</fullName>
    </recommendedName>
</protein>
<dbReference type="Gene3D" id="1.20.58.380">
    <property type="entry name" value="Flagellar protein flit"/>
    <property type="match status" value="1"/>
</dbReference>
<organism evidence="8 9">
    <name type="scientific">Serratia oryzae</name>
    <dbReference type="NCBI Taxonomy" id="2034155"/>
    <lineage>
        <taxon>Bacteria</taxon>
        <taxon>Pseudomonadati</taxon>
        <taxon>Pseudomonadota</taxon>
        <taxon>Gammaproteobacteria</taxon>
        <taxon>Enterobacterales</taxon>
        <taxon>Yersiniaceae</taxon>
        <taxon>Serratia</taxon>
    </lineage>
</organism>
<dbReference type="Pfam" id="PF05400">
    <property type="entry name" value="FliT"/>
    <property type="match status" value="1"/>
</dbReference>
<evidence type="ECO:0000256" key="3">
    <source>
        <dbReference type="ARBA" id="ARBA00022795"/>
    </source>
</evidence>
<evidence type="ECO:0000256" key="1">
    <source>
        <dbReference type="ARBA" id="ARBA00004514"/>
    </source>
</evidence>
<evidence type="ECO:0000256" key="7">
    <source>
        <dbReference type="ARBA" id="ARBA00093797"/>
    </source>
</evidence>
<gene>
    <name evidence="8" type="ORF">BMI79_06400</name>
</gene>
<proteinExistence type="predicted"/>
<evidence type="ECO:0000313" key="8">
    <source>
        <dbReference type="EMBL" id="OMQ24462.1"/>
    </source>
</evidence>
<evidence type="ECO:0000256" key="2">
    <source>
        <dbReference type="ARBA" id="ARBA00022490"/>
    </source>
</evidence>
<name>A0A1S8CKR9_9GAMM</name>
<dbReference type="NCBIfam" id="NF007836">
    <property type="entry name" value="PRK10548.1"/>
    <property type="match status" value="1"/>
</dbReference>
<keyword evidence="8" id="KW-0969">Cilium</keyword>
<evidence type="ECO:0000256" key="5">
    <source>
        <dbReference type="ARBA" id="ARBA00023163"/>
    </source>
</evidence>
<keyword evidence="8" id="KW-0966">Cell projection</keyword>
<keyword evidence="2" id="KW-0963">Cytoplasm</keyword>
<accession>A0A1S8CKR9</accession>
<keyword evidence="9" id="KW-1185">Reference proteome</keyword>
<keyword evidence="6" id="KW-0143">Chaperone</keyword>
<evidence type="ECO:0000313" key="9">
    <source>
        <dbReference type="Proteomes" id="UP000216021"/>
    </source>
</evidence>
<reference evidence="8 9" key="1">
    <citation type="submission" date="2016-11" db="EMBL/GenBank/DDBJ databases">
        <title>Rahnella oryzae sp. nov., isolated from rice root.</title>
        <authorList>
            <person name="Zhang X.-X."/>
            <person name="Zhang J."/>
        </authorList>
    </citation>
    <scope>NUCLEOTIDE SEQUENCE [LARGE SCALE GENOMIC DNA]</scope>
    <source>
        <strain evidence="8 9">J11-6</strain>
    </source>
</reference>
<dbReference type="STRING" id="2034155.BMI79_06400"/>
<dbReference type="AlphaFoldDB" id="A0A1S8CKR9"/>